<reference evidence="2" key="1">
    <citation type="journal article" date="2020" name="Nature">
        <title>Giant virus diversity and host interactions through global metagenomics.</title>
        <authorList>
            <person name="Schulz F."/>
            <person name="Roux S."/>
            <person name="Paez-Espino D."/>
            <person name="Jungbluth S."/>
            <person name="Walsh D.A."/>
            <person name="Denef V.J."/>
            <person name="McMahon K.D."/>
            <person name="Konstantinidis K.T."/>
            <person name="Eloe-Fadrosh E.A."/>
            <person name="Kyrpides N.C."/>
            <person name="Woyke T."/>
        </authorList>
    </citation>
    <scope>NUCLEOTIDE SEQUENCE</scope>
    <source>
        <strain evidence="2">GVMAG-M-3300025695-21</strain>
    </source>
</reference>
<organism evidence="2">
    <name type="scientific">viral metagenome</name>
    <dbReference type="NCBI Taxonomy" id="1070528"/>
    <lineage>
        <taxon>unclassified sequences</taxon>
        <taxon>metagenomes</taxon>
        <taxon>organismal metagenomes</taxon>
    </lineage>
</organism>
<sequence>MKNKYYIYFYDNYVFFSPFSAYFISYICSLNFYINK</sequence>
<accession>A0A6C0IZX0</accession>
<dbReference type="AlphaFoldDB" id="A0A6C0IZX0"/>
<dbReference type="EMBL" id="MN740298">
    <property type="protein sequence ID" value="QHT98934.1"/>
    <property type="molecule type" value="Genomic_DNA"/>
</dbReference>
<proteinExistence type="predicted"/>
<keyword evidence="1" id="KW-0812">Transmembrane</keyword>
<feature type="transmembrane region" description="Helical" evidence="1">
    <location>
        <begin position="12"/>
        <end position="34"/>
    </location>
</feature>
<protein>
    <submittedName>
        <fullName evidence="2">Uncharacterized protein</fullName>
    </submittedName>
</protein>
<name>A0A6C0IZX0_9ZZZZ</name>
<evidence type="ECO:0000313" key="2">
    <source>
        <dbReference type="EMBL" id="QHT98934.1"/>
    </source>
</evidence>
<keyword evidence="1" id="KW-0472">Membrane</keyword>
<evidence type="ECO:0000256" key="1">
    <source>
        <dbReference type="SAM" id="Phobius"/>
    </source>
</evidence>
<keyword evidence="1" id="KW-1133">Transmembrane helix</keyword>